<keyword evidence="2" id="KW-1185">Reference proteome</keyword>
<accession>A0ABQ5XZQ8</accession>
<name>A0ABQ5XZQ8_9GAMM</name>
<protein>
    <submittedName>
        <fullName evidence="1">Uncharacterized protein</fullName>
    </submittedName>
</protein>
<reference evidence="2" key="1">
    <citation type="journal article" date="2019" name="Int. J. Syst. Evol. Microbiol.">
        <title>The Global Catalogue of Microorganisms (GCM) 10K type strain sequencing project: providing services to taxonomists for standard genome sequencing and annotation.</title>
        <authorList>
            <consortium name="The Broad Institute Genomics Platform"/>
            <consortium name="The Broad Institute Genome Sequencing Center for Infectious Disease"/>
            <person name="Wu L."/>
            <person name="Ma J."/>
        </authorList>
    </citation>
    <scope>NUCLEOTIDE SEQUENCE [LARGE SCALE GENOMIC DNA]</scope>
    <source>
        <strain evidence="2">NBRC 111980</strain>
    </source>
</reference>
<evidence type="ECO:0000313" key="1">
    <source>
        <dbReference type="EMBL" id="GLQ95569.1"/>
    </source>
</evidence>
<sequence>MAFDHQRFGGISLEFDGHIQHPSITDAWHGFDTALLIANVSQRAPQPHESLRQNVIADIGPTPHRGNQFVLSNNTLTVFD</sequence>
<proteinExistence type="predicted"/>
<organism evidence="1 2">
    <name type="scientific">Dyella acidisoli</name>
    <dbReference type="NCBI Taxonomy" id="1867834"/>
    <lineage>
        <taxon>Bacteria</taxon>
        <taxon>Pseudomonadati</taxon>
        <taxon>Pseudomonadota</taxon>
        <taxon>Gammaproteobacteria</taxon>
        <taxon>Lysobacterales</taxon>
        <taxon>Rhodanobacteraceae</taxon>
        <taxon>Dyella</taxon>
    </lineage>
</organism>
<dbReference type="Proteomes" id="UP001156670">
    <property type="component" value="Unassembled WGS sequence"/>
</dbReference>
<dbReference type="EMBL" id="BSOB01000064">
    <property type="protein sequence ID" value="GLQ95569.1"/>
    <property type="molecule type" value="Genomic_DNA"/>
</dbReference>
<comment type="caution">
    <text evidence="1">The sequence shown here is derived from an EMBL/GenBank/DDBJ whole genome shotgun (WGS) entry which is preliminary data.</text>
</comment>
<gene>
    <name evidence="1" type="ORF">GCM10007901_45250</name>
</gene>
<evidence type="ECO:0000313" key="2">
    <source>
        <dbReference type="Proteomes" id="UP001156670"/>
    </source>
</evidence>